<dbReference type="InterPro" id="IPR002110">
    <property type="entry name" value="Ankyrin_rpt"/>
</dbReference>
<dbReference type="Ensembl" id="ENSPEMT00000038872.1">
    <property type="protein sequence ID" value="ENSPEMP00000036206.1"/>
    <property type="gene ID" value="ENSPEMG00000029993.1"/>
</dbReference>
<dbReference type="Proteomes" id="UP000694547">
    <property type="component" value="Chromosome 5"/>
</dbReference>
<dbReference type="SMART" id="SM00248">
    <property type="entry name" value="ANK"/>
    <property type="match status" value="6"/>
</dbReference>
<dbReference type="InterPro" id="IPR036770">
    <property type="entry name" value="Ankyrin_rpt-contain_sf"/>
</dbReference>
<dbReference type="PRINTS" id="PR01415">
    <property type="entry name" value="ANKYRIN"/>
</dbReference>
<dbReference type="PANTHER" id="PTHR24147">
    <property type="entry name" value="ANKYRIN REPEAT DOMAIN 36-RELATED"/>
    <property type="match status" value="1"/>
</dbReference>
<evidence type="ECO:0000313" key="3">
    <source>
        <dbReference type="Proteomes" id="UP000694547"/>
    </source>
</evidence>
<evidence type="ECO:0000313" key="2">
    <source>
        <dbReference type="Ensembl" id="ENSPEMP00000036206.1"/>
    </source>
</evidence>
<dbReference type="Pfam" id="PF12796">
    <property type="entry name" value="Ank_2"/>
    <property type="match status" value="2"/>
</dbReference>
<dbReference type="AlphaFoldDB" id="A0A8C9CS90"/>
<reference evidence="2" key="3">
    <citation type="submission" date="2025-09" db="UniProtKB">
        <authorList>
            <consortium name="Ensembl"/>
        </authorList>
    </citation>
    <scope>IDENTIFICATION</scope>
</reference>
<name>A0A8C9CS90_PERMB</name>
<dbReference type="InterPro" id="IPR050657">
    <property type="entry name" value="Ankyrin_repeat_domain"/>
</dbReference>
<evidence type="ECO:0000256" key="1">
    <source>
        <dbReference type="PROSITE-ProRule" id="PRU00023"/>
    </source>
</evidence>
<keyword evidence="1" id="KW-0040">ANK repeat</keyword>
<sequence>MFSTLRKFFCFKKEPKTPLGFCDGPSSGKGSLCCCDCGTEDRYQQPYDPENKFHEAVCQGRIKVVLKLLSKKKFDINDKDKRGRTALHFACFYGHLHLVYFLLHNECDVNELDDQKSTPLMKAVQSWETKIVSVLLDNEANPNIKDSKGETALHHAVYVDRPDIVTILLKFGGNIEETTKDGFTPLLLALRERKLLMSEHLIAHGANVYACDDFRRTTLMYAVKWDSEDIVEILLKKDVDYSLKDIFGWNALQYATVGKRKVRSIILEYEDSLFSSQHSVFVGNQLGDISQS</sequence>
<feature type="repeat" description="ANK" evidence="1">
    <location>
        <begin position="82"/>
        <end position="114"/>
    </location>
</feature>
<protein>
    <submittedName>
        <fullName evidence="2">ANKRD26-like family C, member 2</fullName>
    </submittedName>
</protein>
<keyword evidence="3" id="KW-1185">Reference proteome</keyword>
<feature type="repeat" description="ANK" evidence="1">
    <location>
        <begin position="115"/>
        <end position="147"/>
    </location>
</feature>
<dbReference type="PROSITE" id="PS50088">
    <property type="entry name" value="ANK_REPEAT"/>
    <property type="match status" value="4"/>
</dbReference>
<reference evidence="2 3" key="1">
    <citation type="submission" date="2018-10" db="EMBL/GenBank/DDBJ databases">
        <title>Improved assembly of the deer mouse Peromyscus maniculatus genome.</title>
        <authorList>
            <person name="Lassance J.-M."/>
            <person name="Hoekstra H.E."/>
        </authorList>
    </citation>
    <scope>NUCLEOTIDE SEQUENCE [LARGE SCALE GENOMIC DNA]</scope>
</reference>
<feature type="repeat" description="ANK" evidence="1">
    <location>
        <begin position="148"/>
        <end position="180"/>
    </location>
</feature>
<accession>A0A8C9CS90</accession>
<dbReference type="Pfam" id="PF00023">
    <property type="entry name" value="Ank"/>
    <property type="match status" value="1"/>
</dbReference>
<feature type="repeat" description="ANK" evidence="1">
    <location>
        <begin position="181"/>
        <end position="213"/>
    </location>
</feature>
<dbReference type="PANTHER" id="PTHR24147:SF73">
    <property type="entry name" value="POTE ANKYRIN DOMAIN FAMILY, MEMBER G LIKE"/>
    <property type="match status" value="1"/>
</dbReference>
<dbReference type="Gene3D" id="1.25.40.20">
    <property type="entry name" value="Ankyrin repeat-containing domain"/>
    <property type="match status" value="2"/>
</dbReference>
<dbReference type="PROSITE" id="PS50297">
    <property type="entry name" value="ANK_REP_REGION"/>
    <property type="match status" value="3"/>
</dbReference>
<reference evidence="2" key="2">
    <citation type="submission" date="2025-08" db="UniProtKB">
        <authorList>
            <consortium name="Ensembl"/>
        </authorList>
    </citation>
    <scope>IDENTIFICATION</scope>
</reference>
<proteinExistence type="predicted"/>
<dbReference type="SUPFAM" id="SSF48403">
    <property type="entry name" value="Ankyrin repeat"/>
    <property type="match status" value="1"/>
</dbReference>
<dbReference type="GeneTree" id="ENSGT00940000161777"/>
<organism evidence="2 3">
    <name type="scientific">Peromyscus maniculatus bairdii</name>
    <name type="common">Prairie deer mouse</name>
    <dbReference type="NCBI Taxonomy" id="230844"/>
    <lineage>
        <taxon>Eukaryota</taxon>
        <taxon>Metazoa</taxon>
        <taxon>Chordata</taxon>
        <taxon>Craniata</taxon>
        <taxon>Vertebrata</taxon>
        <taxon>Euteleostomi</taxon>
        <taxon>Mammalia</taxon>
        <taxon>Eutheria</taxon>
        <taxon>Euarchontoglires</taxon>
        <taxon>Glires</taxon>
        <taxon>Rodentia</taxon>
        <taxon>Myomorpha</taxon>
        <taxon>Muroidea</taxon>
        <taxon>Cricetidae</taxon>
        <taxon>Neotominae</taxon>
        <taxon>Peromyscus</taxon>
    </lineage>
</organism>